<gene>
    <name evidence="2" type="ORF">N869_00600</name>
</gene>
<sequence length="216" mass="22413">MIVPTYAPGDWYAVVTDGSVVMLPPGVPLAAVQEVWASLRGGGTLTDQLQVLLAGGIAAMPPFALVAVGSREVRVVVRGDVEVVLVSAAGRRVVTGDRVATWTEETVEDVWTVAVRAPGAPGGDHLPVLSGTVRAGAVGVELRAVERQARRGATAPAHTNGERSRRQSRQAVTEVPGPPADDLAGERREPDQAATAPPEPERAAPEPAEPEPAAPE</sequence>
<dbReference type="EMBL" id="AXCZ01000106">
    <property type="protein sequence ID" value="KGM11844.1"/>
    <property type="molecule type" value="Genomic_DNA"/>
</dbReference>
<reference evidence="2 3" key="1">
    <citation type="submission" date="2013-08" db="EMBL/GenBank/DDBJ databases">
        <title>Genome sequencing of Cellulomonas bogoriensis 69B4.</title>
        <authorList>
            <person name="Chen F."/>
            <person name="Li Y."/>
            <person name="Wang G."/>
        </authorList>
    </citation>
    <scope>NUCLEOTIDE SEQUENCE [LARGE SCALE GENOMIC DNA]</scope>
    <source>
        <strain evidence="2 3">69B4</strain>
    </source>
</reference>
<proteinExistence type="predicted"/>
<feature type="non-terminal residue" evidence="2">
    <location>
        <position position="216"/>
    </location>
</feature>
<dbReference type="AlphaFoldDB" id="A0A0A0BXG5"/>
<comment type="caution">
    <text evidence="2">The sequence shown here is derived from an EMBL/GenBank/DDBJ whole genome shotgun (WGS) entry which is preliminary data.</text>
</comment>
<name>A0A0A0BXG5_9CELL</name>
<organism evidence="2 3">
    <name type="scientific">Cellulomonas bogoriensis 69B4 = DSM 16987</name>
    <dbReference type="NCBI Taxonomy" id="1386082"/>
    <lineage>
        <taxon>Bacteria</taxon>
        <taxon>Bacillati</taxon>
        <taxon>Actinomycetota</taxon>
        <taxon>Actinomycetes</taxon>
        <taxon>Micrococcales</taxon>
        <taxon>Cellulomonadaceae</taxon>
        <taxon>Cellulomonas</taxon>
    </lineage>
</organism>
<protein>
    <submittedName>
        <fullName evidence="2">Uncharacterized protein</fullName>
    </submittedName>
</protein>
<dbReference type="Proteomes" id="UP000054314">
    <property type="component" value="Unassembled WGS sequence"/>
</dbReference>
<accession>A0A0A0BXG5</accession>
<feature type="region of interest" description="Disordered" evidence="1">
    <location>
        <begin position="147"/>
        <end position="216"/>
    </location>
</feature>
<evidence type="ECO:0000313" key="3">
    <source>
        <dbReference type="Proteomes" id="UP000054314"/>
    </source>
</evidence>
<evidence type="ECO:0000313" key="2">
    <source>
        <dbReference type="EMBL" id="KGM11844.1"/>
    </source>
</evidence>
<evidence type="ECO:0000256" key="1">
    <source>
        <dbReference type="SAM" id="MobiDB-lite"/>
    </source>
</evidence>
<keyword evidence="3" id="KW-1185">Reference proteome</keyword>